<feature type="domain" description="HTH marR-type" evidence="8">
    <location>
        <begin position="1"/>
        <end position="150"/>
    </location>
</feature>
<dbReference type="PANTHER" id="PTHR42756">
    <property type="entry name" value="TRANSCRIPTIONAL REGULATOR, MARR"/>
    <property type="match status" value="1"/>
</dbReference>
<sequence length="152" mass="16993">MAQADISFDYPDQSPGFLLWQVTNLWQKIQRKALSELNLTHVQCALLAGIGFLEDRKETVNQAALSKHVGADVMMTSQVIRTLETKGLVQRERGISDPRAFSLSLTEKGRALAAEALKIVEQVDGRFFDCINKHKRNLVDVLNSLKVNENGI</sequence>
<evidence type="ECO:0000256" key="2">
    <source>
        <dbReference type="ARBA" id="ARBA00023015"/>
    </source>
</evidence>
<comment type="subcellular location">
    <subcellularLocation>
        <location evidence="1">Cytoplasm</location>
    </subcellularLocation>
</comment>
<dbReference type="InterPro" id="IPR055166">
    <property type="entry name" value="Transc_reg_Sar_Rot_HTH"/>
</dbReference>
<dbReference type="GO" id="GO:0005737">
    <property type="term" value="C:cytoplasm"/>
    <property type="evidence" value="ECO:0007669"/>
    <property type="project" value="UniProtKB-SubCell"/>
</dbReference>
<evidence type="ECO:0000256" key="5">
    <source>
        <dbReference type="ARBA" id="ARBA00046337"/>
    </source>
</evidence>
<keyword evidence="2" id="KW-0805">Transcription regulation</keyword>
<evidence type="ECO:0000259" key="8">
    <source>
        <dbReference type="PROSITE" id="PS50995"/>
    </source>
</evidence>
<dbReference type="PROSITE" id="PS50995">
    <property type="entry name" value="HTH_MARR_2"/>
    <property type="match status" value="1"/>
</dbReference>
<dbReference type="SUPFAM" id="SSF46785">
    <property type="entry name" value="Winged helix' DNA-binding domain"/>
    <property type="match status" value="1"/>
</dbReference>
<dbReference type="PATRIC" id="fig|389348.3.peg.2875"/>
<dbReference type="RefSeq" id="WP_059062609.1">
    <property type="nucleotide sequence ID" value="NZ_LN879503.1"/>
</dbReference>
<gene>
    <name evidence="9" type="ORF">PNK_p0105</name>
</gene>
<dbReference type="InParanoid" id="A0A0U5JI96"/>
<accession>A0A0U5JI96</accession>
<evidence type="ECO:0000313" key="9">
    <source>
        <dbReference type="EMBL" id="CUI18159.1"/>
    </source>
</evidence>
<evidence type="ECO:0000256" key="6">
    <source>
        <dbReference type="ARBA" id="ARBA00047188"/>
    </source>
</evidence>
<dbReference type="Proteomes" id="UP000069902">
    <property type="component" value="Plasmid pPNK"/>
</dbReference>
<proteinExistence type="inferred from homology"/>
<dbReference type="KEGG" id="pnl:PNK_p0105"/>
<evidence type="ECO:0000256" key="3">
    <source>
        <dbReference type="ARBA" id="ARBA00023125"/>
    </source>
</evidence>
<dbReference type="SMART" id="SM00347">
    <property type="entry name" value="HTH_MARR"/>
    <property type="match status" value="1"/>
</dbReference>
<evidence type="ECO:0000313" key="10">
    <source>
        <dbReference type="Proteomes" id="UP000069902"/>
    </source>
</evidence>
<evidence type="ECO:0000256" key="1">
    <source>
        <dbReference type="ARBA" id="ARBA00004496"/>
    </source>
</evidence>
<dbReference type="Gene3D" id="1.10.10.10">
    <property type="entry name" value="Winged helix-like DNA-binding domain superfamily/Winged helix DNA-binding domain"/>
    <property type="match status" value="1"/>
</dbReference>
<dbReference type="InterPro" id="IPR036388">
    <property type="entry name" value="WH-like_DNA-bd_sf"/>
</dbReference>
<dbReference type="InterPro" id="IPR036390">
    <property type="entry name" value="WH_DNA-bd_sf"/>
</dbReference>
<dbReference type="GO" id="GO:0003700">
    <property type="term" value="F:DNA-binding transcription factor activity"/>
    <property type="evidence" value="ECO:0007669"/>
    <property type="project" value="InterPro"/>
</dbReference>
<dbReference type="EMBL" id="LN879503">
    <property type="protein sequence ID" value="CUI18159.1"/>
    <property type="molecule type" value="Genomic_DNA"/>
</dbReference>
<name>A0A0U5JI96_9BACT</name>
<keyword evidence="3" id="KW-0238">DNA-binding</keyword>
<dbReference type="PANTHER" id="PTHR42756:SF1">
    <property type="entry name" value="TRANSCRIPTIONAL REPRESSOR OF EMRAB OPERON"/>
    <property type="match status" value="1"/>
</dbReference>
<dbReference type="FunCoup" id="A0A0U5JI96">
    <property type="interactions" value="116"/>
</dbReference>
<dbReference type="InterPro" id="IPR000835">
    <property type="entry name" value="HTH_MarR-typ"/>
</dbReference>
<dbReference type="GO" id="GO:0003677">
    <property type="term" value="F:DNA binding"/>
    <property type="evidence" value="ECO:0007669"/>
    <property type="project" value="UniProtKB-KW"/>
</dbReference>
<reference evidence="10" key="1">
    <citation type="submission" date="2015-09" db="EMBL/GenBank/DDBJ databases">
        <authorList>
            <person name="Bertelli C."/>
        </authorList>
    </citation>
    <scope>NUCLEOTIDE SEQUENCE [LARGE SCALE GENOMIC DNA]</scope>
    <source>
        <strain evidence="10">KNic</strain>
        <plasmid evidence="10">pPNK</plasmid>
    </source>
</reference>
<geneLocation type="plasmid" evidence="10">
    <name>pPNK</name>
</geneLocation>
<evidence type="ECO:0000256" key="7">
    <source>
        <dbReference type="ARBA" id="ARBA00047207"/>
    </source>
</evidence>
<keyword evidence="10" id="KW-1185">Reference proteome</keyword>
<dbReference type="PRINTS" id="PR00598">
    <property type="entry name" value="HTHMARR"/>
</dbReference>
<keyword evidence="4" id="KW-0804">Transcription</keyword>
<protein>
    <recommendedName>
        <fullName evidence="6">HTH-type transcriptional regulator SarZ</fullName>
    </recommendedName>
    <alternativeName>
        <fullName evidence="7">Staphylococcal accessory regulator Z</fullName>
    </alternativeName>
</protein>
<organism evidence="9 10">
    <name type="scientific">Candidatus Protochlamydia naegleriophila</name>
    <dbReference type="NCBI Taxonomy" id="389348"/>
    <lineage>
        <taxon>Bacteria</taxon>
        <taxon>Pseudomonadati</taxon>
        <taxon>Chlamydiota</taxon>
        <taxon>Chlamydiia</taxon>
        <taxon>Parachlamydiales</taxon>
        <taxon>Parachlamydiaceae</taxon>
        <taxon>Candidatus Protochlamydia</taxon>
    </lineage>
</organism>
<dbReference type="Pfam" id="PF22381">
    <property type="entry name" value="Staph_reg_Sar_Rot"/>
    <property type="match status" value="1"/>
</dbReference>
<comment type="similarity">
    <text evidence="5">Belongs to the SarZ family.</text>
</comment>
<dbReference type="AlphaFoldDB" id="A0A0U5JI96"/>
<evidence type="ECO:0000256" key="4">
    <source>
        <dbReference type="ARBA" id="ARBA00023163"/>
    </source>
</evidence>